<gene>
    <name evidence="2" type="ORF">F511_30081</name>
</gene>
<dbReference type="AlphaFoldDB" id="A0A2Z7AX67"/>
<feature type="region of interest" description="Disordered" evidence="1">
    <location>
        <begin position="110"/>
        <end position="163"/>
    </location>
</feature>
<name>A0A2Z7AX67_9LAMI</name>
<evidence type="ECO:0000313" key="2">
    <source>
        <dbReference type="EMBL" id="KZV23897.1"/>
    </source>
</evidence>
<feature type="compositionally biased region" description="Polar residues" evidence="1">
    <location>
        <begin position="120"/>
        <end position="141"/>
    </location>
</feature>
<accession>A0A2Z7AX67</accession>
<feature type="region of interest" description="Disordered" evidence="1">
    <location>
        <begin position="273"/>
        <end position="298"/>
    </location>
</feature>
<sequence>MAASLSVIAMQVDFAYVLAMEHTGMVRMFKALEETGLKGFFECWLEGKLGTGFVPLIAMVHSPSRQSQGFGVQLSVLLKRSVKEYLGEAVKLHPQKVLNNKSVHTYMKKNLGVGPAGETSKVSGTTASEQQSTADSLQSLTKKPKKEASEMKKTEKAAAEKKKKNNKEKIFSVVVKKIVEARSQATSRKSKSEISSYADSRPLAKLKKCGVAPKRKMVVESLDSESTVSLPIVQITKKQRTQRKKQVKKIVGDQTDSNAGSVMEIPAVADDASTVGAPEDNLEKNPEVERQDDDQGAHVKCTDKTEIETVTNEGAIVVRSGPEQPAQQPMTSTGKDPAAKGKEIMDAFSRLNPVEKHCMLVLKSAWEDVSNKMFDYDKWVHFHTAVRLNAVSSITPIETKQPAQREGKIEEIVRTVEDVEETEAMNSQEHQAQGNGQQAQAKERQAQGGEHQAHSEPNLETEQEDERRAQTG</sequence>
<protein>
    <submittedName>
        <fullName evidence="2">Uncharacterized protein</fullName>
    </submittedName>
</protein>
<keyword evidence="3" id="KW-1185">Reference proteome</keyword>
<dbReference type="EMBL" id="KV013349">
    <property type="protein sequence ID" value="KZV23897.1"/>
    <property type="molecule type" value="Genomic_DNA"/>
</dbReference>
<feature type="region of interest" description="Disordered" evidence="1">
    <location>
        <begin position="420"/>
        <end position="472"/>
    </location>
</feature>
<reference evidence="2 3" key="1">
    <citation type="journal article" date="2015" name="Proc. Natl. Acad. Sci. U.S.A.">
        <title>The resurrection genome of Boea hygrometrica: A blueprint for survival of dehydration.</title>
        <authorList>
            <person name="Xiao L."/>
            <person name="Yang G."/>
            <person name="Zhang L."/>
            <person name="Yang X."/>
            <person name="Zhao S."/>
            <person name="Ji Z."/>
            <person name="Zhou Q."/>
            <person name="Hu M."/>
            <person name="Wang Y."/>
            <person name="Chen M."/>
            <person name="Xu Y."/>
            <person name="Jin H."/>
            <person name="Xiao X."/>
            <person name="Hu G."/>
            <person name="Bao F."/>
            <person name="Hu Y."/>
            <person name="Wan P."/>
            <person name="Li L."/>
            <person name="Deng X."/>
            <person name="Kuang T."/>
            <person name="Xiang C."/>
            <person name="Zhu J.K."/>
            <person name="Oliver M.J."/>
            <person name="He Y."/>
        </authorList>
    </citation>
    <scope>NUCLEOTIDE SEQUENCE [LARGE SCALE GENOMIC DNA]</scope>
    <source>
        <strain evidence="3">cv. XS01</strain>
    </source>
</reference>
<organism evidence="2 3">
    <name type="scientific">Dorcoceras hygrometricum</name>
    <dbReference type="NCBI Taxonomy" id="472368"/>
    <lineage>
        <taxon>Eukaryota</taxon>
        <taxon>Viridiplantae</taxon>
        <taxon>Streptophyta</taxon>
        <taxon>Embryophyta</taxon>
        <taxon>Tracheophyta</taxon>
        <taxon>Spermatophyta</taxon>
        <taxon>Magnoliopsida</taxon>
        <taxon>eudicotyledons</taxon>
        <taxon>Gunneridae</taxon>
        <taxon>Pentapetalae</taxon>
        <taxon>asterids</taxon>
        <taxon>lamiids</taxon>
        <taxon>Lamiales</taxon>
        <taxon>Gesneriaceae</taxon>
        <taxon>Didymocarpoideae</taxon>
        <taxon>Trichosporeae</taxon>
        <taxon>Loxocarpinae</taxon>
        <taxon>Dorcoceras</taxon>
    </lineage>
</organism>
<feature type="compositionally biased region" description="Basic and acidic residues" evidence="1">
    <location>
        <begin position="146"/>
        <end position="160"/>
    </location>
</feature>
<evidence type="ECO:0000313" key="3">
    <source>
        <dbReference type="Proteomes" id="UP000250235"/>
    </source>
</evidence>
<evidence type="ECO:0000256" key="1">
    <source>
        <dbReference type="SAM" id="MobiDB-lite"/>
    </source>
</evidence>
<proteinExistence type="predicted"/>
<dbReference type="Proteomes" id="UP000250235">
    <property type="component" value="Unassembled WGS sequence"/>
</dbReference>
<feature type="compositionally biased region" description="Low complexity" evidence="1">
    <location>
        <begin position="431"/>
        <end position="440"/>
    </location>
</feature>
<feature type="compositionally biased region" description="Basic and acidic residues" evidence="1">
    <location>
        <begin position="281"/>
        <end position="298"/>
    </location>
</feature>